<reference evidence="2 3" key="1">
    <citation type="submission" date="2024-05" db="EMBL/GenBank/DDBJ databases">
        <authorList>
            <person name="De Oliveira J.P."/>
            <person name="Noriler S.A."/>
            <person name="De Oliveira A.G."/>
            <person name="Sipoli D.S."/>
        </authorList>
    </citation>
    <scope>NUCLEOTIDE SEQUENCE [LARGE SCALE GENOMIC DNA]</scope>
    <source>
        <strain evidence="2 3">LABIM192</strain>
    </source>
</reference>
<name>A0ABV0J0U8_9NEIS</name>
<gene>
    <name evidence="2" type="ORF">ABI908_23945</name>
</gene>
<evidence type="ECO:0000313" key="2">
    <source>
        <dbReference type="EMBL" id="MEO9387152.1"/>
    </source>
</evidence>
<dbReference type="Proteomes" id="UP001462502">
    <property type="component" value="Unassembled WGS sequence"/>
</dbReference>
<organism evidence="2 3">
    <name type="scientific">Chromobacterium phragmitis</name>
    <dbReference type="NCBI Taxonomy" id="2202141"/>
    <lineage>
        <taxon>Bacteria</taxon>
        <taxon>Pseudomonadati</taxon>
        <taxon>Pseudomonadota</taxon>
        <taxon>Betaproteobacteria</taxon>
        <taxon>Neisseriales</taxon>
        <taxon>Chromobacteriaceae</taxon>
        <taxon>Chromobacterium</taxon>
    </lineage>
</organism>
<sequence length="166" mass="18818">MNKLFLALTCLLLAFLFGFQTGEQRAQGRAEQWQLGEQRQWQIRLAGLAQQQKWLQLQHDKQVQSLERNLEAYRQHVRQRIVLPAAWRLQHDAAARLSASAQPAAGAADRPLATDDFTALDTVSHNYARCQQWREALIGWQDWYALASHTGNVSGSQEPVSGSQEP</sequence>
<dbReference type="EMBL" id="JBDXMI010000012">
    <property type="protein sequence ID" value="MEO9387152.1"/>
    <property type="molecule type" value="Genomic_DNA"/>
</dbReference>
<evidence type="ECO:0000313" key="3">
    <source>
        <dbReference type="Proteomes" id="UP001462502"/>
    </source>
</evidence>
<keyword evidence="3" id="KW-1185">Reference proteome</keyword>
<keyword evidence="1" id="KW-0732">Signal</keyword>
<feature type="signal peptide" evidence="1">
    <location>
        <begin position="1"/>
        <end position="26"/>
    </location>
</feature>
<protein>
    <submittedName>
        <fullName evidence="2">Uncharacterized protein</fullName>
    </submittedName>
</protein>
<comment type="caution">
    <text evidence="2">The sequence shown here is derived from an EMBL/GenBank/DDBJ whole genome shotgun (WGS) entry which is preliminary data.</text>
</comment>
<evidence type="ECO:0000256" key="1">
    <source>
        <dbReference type="SAM" id="SignalP"/>
    </source>
</evidence>
<dbReference type="RefSeq" id="WP_347938076.1">
    <property type="nucleotide sequence ID" value="NZ_CP158162.1"/>
</dbReference>
<accession>A0ABV0J0U8</accession>
<proteinExistence type="predicted"/>
<feature type="chain" id="PRO_5046788645" evidence="1">
    <location>
        <begin position="27"/>
        <end position="166"/>
    </location>
</feature>